<evidence type="ECO:0000313" key="10">
    <source>
        <dbReference type="EMBL" id="OMO75962.1"/>
    </source>
</evidence>
<keyword evidence="7" id="KW-0472">Membrane</keyword>
<feature type="domain" description="Mur ligase C-terminal" evidence="8">
    <location>
        <begin position="324"/>
        <end position="395"/>
    </location>
</feature>
<feature type="transmembrane region" description="Helical" evidence="7">
    <location>
        <begin position="475"/>
        <end position="498"/>
    </location>
</feature>
<evidence type="ECO:0000313" key="11">
    <source>
        <dbReference type="Proteomes" id="UP000188268"/>
    </source>
</evidence>
<reference evidence="10 11" key="1">
    <citation type="submission" date="2013-09" db="EMBL/GenBank/DDBJ databases">
        <title>Corchorus capsularis genome sequencing.</title>
        <authorList>
            <person name="Alam M."/>
            <person name="Haque M.S."/>
            <person name="Islam M.S."/>
            <person name="Emdad E.M."/>
            <person name="Islam M.M."/>
            <person name="Ahmed B."/>
            <person name="Halim A."/>
            <person name="Hossen Q.M.M."/>
            <person name="Hossain M.Z."/>
            <person name="Ahmed R."/>
            <person name="Khan M.M."/>
            <person name="Islam R."/>
            <person name="Rashid M.M."/>
            <person name="Khan S.A."/>
            <person name="Rahman M.S."/>
            <person name="Alam M."/>
        </authorList>
    </citation>
    <scope>NUCLEOTIDE SEQUENCE [LARGE SCALE GENOMIC DNA]</scope>
    <source>
        <strain evidence="11">cv. CVL-1</strain>
        <tissue evidence="10">Whole seedling</tissue>
    </source>
</reference>
<evidence type="ECO:0000256" key="4">
    <source>
        <dbReference type="ARBA" id="ARBA00022741"/>
    </source>
</evidence>
<dbReference type="AlphaFoldDB" id="A0A1R3I045"/>
<evidence type="ECO:0000256" key="1">
    <source>
        <dbReference type="ARBA" id="ARBA00008276"/>
    </source>
</evidence>
<accession>A0A1R3I045</accession>
<dbReference type="GO" id="GO:0005737">
    <property type="term" value="C:cytoplasm"/>
    <property type="evidence" value="ECO:0007669"/>
    <property type="project" value="TreeGrafter"/>
</dbReference>
<keyword evidence="2" id="KW-0436">Ligase</keyword>
<dbReference type="PANTHER" id="PTHR11136:SF0">
    <property type="entry name" value="DIHYDROFOLATE SYNTHETASE-RELATED"/>
    <property type="match status" value="1"/>
</dbReference>
<evidence type="ECO:0000256" key="2">
    <source>
        <dbReference type="ARBA" id="ARBA00022598"/>
    </source>
</evidence>
<dbReference type="GO" id="GO:0005524">
    <property type="term" value="F:ATP binding"/>
    <property type="evidence" value="ECO:0007669"/>
    <property type="project" value="UniProtKB-KW"/>
</dbReference>
<keyword evidence="7" id="KW-0812">Transmembrane</keyword>
<evidence type="ECO:0000259" key="8">
    <source>
        <dbReference type="Pfam" id="PF02875"/>
    </source>
</evidence>
<dbReference type="Gene3D" id="3.40.1190.10">
    <property type="entry name" value="Mur-like, catalytic domain"/>
    <property type="match status" value="1"/>
</dbReference>
<sequence length="507" mass="55155">MKIPKLFGQFSALTRRKPLKFYHLESKQWFSTCTEEPELKDFIQYIDALKNYEKSGVPKDAGTDSDDGFDLGRMRRLMHRLGRLGQPVSAQTLNCLFHKIKQTLDEAVLLENGCLSHFEVLTAVAFALFAQENVDIAVIEAGLGGARDATNIISSSELAASVITTIGKEHLAALGGSLESIAMAKAGIIKHSCPLILGGPFLPHIDCILRDKASSMSSPVVSASDAGIRTAIKGVSMFKGRPTQSCDLMIQLDRDFQLSIELCGLNLPMLGTHQLQNAVTAACTALCLRNQGWKISDGSIRAGLENTCLQGRSQFLTFKEAEILGLPGATVLLDGAHTKESAKALLETIQMAFPDSRLALVVAMASDKDHLAFAKEFLSGRQIEAVFLTEANIAGGTSRTTSASVLRDCWMQASQDLGIKVLNDRMTEYRELLEDNFISSGKNSEHEMIVAAEKSLSDSLKFGNQILRERTGNRAGIVVITGSLHIVSSVLASLHLLFKARIRDLFL</sequence>
<dbReference type="Pfam" id="PF02875">
    <property type="entry name" value="Mur_ligase_C"/>
    <property type="match status" value="1"/>
</dbReference>
<dbReference type="SUPFAM" id="SSF53244">
    <property type="entry name" value="MurD-like peptide ligases, peptide-binding domain"/>
    <property type="match status" value="1"/>
</dbReference>
<dbReference type="Proteomes" id="UP000188268">
    <property type="component" value="Unassembled WGS sequence"/>
</dbReference>
<dbReference type="OMA" id="NLGWRIS"/>
<dbReference type="PANTHER" id="PTHR11136">
    <property type="entry name" value="FOLYLPOLYGLUTAMATE SYNTHASE-RELATED"/>
    <property type="match status" value="1"/>
</dbReference>
<dbReference type="OrthoDB" id="5212574at2759"/>
<dbReference type="Gene3D" id="3.90.190.20">
    <property type="entry name" value="Mur ligase, C-terminal domain"/>
    <property type="match status" value="1"/>
</dbReference>
<keyword evidence="5" id="KW-0067">ATP-binding</keyword>
<dbReference type="InterPro" id="IPR018109">
    <property type="entry name" value="Folylpolyglutamate_synth_CS"/>
</dbReference>
<evidence type="ECO:0000256" key="7">
    <source>
        <dbReference type="SAM" id="Phobius"/>
    </source>
</evidence>
<gene>
    <name evidence="10" type="ORF">CCACVL1_15969</name>
</gene>
<dbReference type="Pfam" id="PF08245">
    <property type="entry name" value="Mur_ligase_M"/>
    <property type="match status" value="1"/>
</dbReference>
<evidence type="ECO:0000256" key="3">
    <source>
        <dbReference type="ARBA" id="ARBA00022723"/>
    </source>
</evidence>
<keyword evidence="6" id="KW-0460">Magnesium</keyword>
<dbReference type="GO" id="GO:0046872">
    <property type="term" value="F:metal ion binding"/>
    <property type="evidence" value="ECO:0007669"/>
    <property type="project" value="UniProtKB-KW"/>
</dbReference>
<keyword evidence="3" id="KW-0479">Metal-binding</keyword>
<dbReference type="SUPFAM" id="SSF53623">
    <property type="entry name" value="MurD-like peptide ligases, catalytic domain"/>
    <property type="match status" value="1"/>
</dbReference>
<dbReference type="InterPro" id="IPR036565">
    <property type="entry name" value="Mur-like_cat_sf"/>
</dbReference>
<comment type="caution">
    <text evidence="10">The sequence shown here is derived from an EMBL/GenBank/DDBJ whole genome shotgun (WGS) entry which is preliminary data.</text>
</comment>
<feature type="domain" description="Mur ligase central" evidence="9">
    <location>
        <begin position="126"/>
        <end position="284"/>
    </location>
</feature>
<dbReference type="GO" id="GO:0008841">
    <property type="term" value="F:dihydrofolate synthase activity"/>
    <property type="evidence" value="ECO:0007669"/>
    <property type="project" value="TreeGrafter"/>
</dbReference>
<evidence type="ECO:0000256" key="6">
    <source>
        <dbReference type="ARBA" id="ARBA00022842"/>
    </source>
</evidence>
<protein>
    <submittedName>
        <fullName evidence="10">Folylpolyglutamate synthetase</fullName>
    </submittedName>
</protein>
<evidence type="ECO:0000259" key="9">
    <source>
        <dbReference type="Pfam" id="PF08245"/>
    </source>
</evidence>
<keyword evidence="7" id="KW-1133">Transmembrane helix</keyword>
<name>A0A1R3I045_COCAP</name>
<dbReference type="STRING" id="210143.A0A1R3I045"/>
<keyword evidence="4" id="KW-0547">Nucleotide-binding</keyword>
<dbReference type="InterPro" id="IPR013221">
    <property type="entry name" value="Mur_ligase_cen"/>
</dbReference>
<dbReference type="PROSITE" id="PS01012">
    <property type="entry name" value="FOLYLPOLYGLU_SYNT_2"/>
    <property type="match status" value="1"/>
</dbReference>
<dbReference type="Gramene" id="OMO75962">
    <property type="protein sequence ID" value="OMO75962"/>
    <property type="gene ID" value="CCACVL1_15969"/>
</dbReference>
<proteinExistence type="inferred from homology"/>
<keyword evidence="11" id="KW-1185">Reference proteome</keyword>
<evidence type="ECO:0000256" key="5">
    <source>
        <dbReference type="ARBA" id="ARBA00022840"/>
    </source>
</evidence>
<dbReference type="EMBL" id="AWWV01010923">
    <property type="protein sequence ID" value="OMO75962.1"/>
    <property type="molecule type" value="Genomic_DNA"/>
</dbReference>
<organism evidence="10 11">
    <name type="scientific">Corchorus capsularis</name>
    <name type="common">Jute</name>
    <dbReference type="NCBI Taxonomy" id="210143"/>
    <lineage>
        <taxon>Eukaryota</taxon>
        <taxon>Viridiplantae</taxon>
        <taxon>Streptophyta</taxon>
        <taxon>Embryophyta</taxon>
        <taxon>Tracheophyta</taxon>
        <taxon>Spermatophyta</taxon>
        <taxon>Magnoliopsida</taxon>
        <taxon>eudicotyledons</taxon>
        <taxon>Gunneridae</taxon>
        <taxon>Pentapetalae</taxon>
        <taxon>rosids</taxon>
        <taxon>malvids</taxon>
        <taxon>Malvales</taxon>
        <taxon>Malvaceae</taxon>
        <taxon>Grewioideae</taxon>
        <taxon>Apeibeae</taxon>
        <taxon>Corchorus</taxon>
    </lineage>
</organism>
<comment type="similarity">
    <text evidence="1">Belongs to the folylpolyglutamate synthase family.</text>
</comment>
<dbReference type="InterPro" id="IPR036615">
    <property type="entry name" value="Mur_ligase_C_dom_sf"/>
</dbReference>
<dbReference type="NCBIfam" id="TIGR01499">
    <property type="entry name" value="folC"/>
    <property type="match status" value="1"/>
</dbReference>
<dbReference type="InterPro" id="IPR004101">
    <property type="entry name" value="Mur_ligase_C"/>
</dbReference>
<dbReference type="GO" id="GO:0004326">
    <property type="term" value="F:tetrahydrofolylpolyglutamate synthase activity"/>
    <property type="evidence" value="ECO:0007669"/>
    <property type="project" value="InterPro"/>
</dbReference>
<dbReference type="InterPro" id="IPR001645">
    <property type="entry name" value="Folylpolyglutamate_synth"/>
</dbReference>